<evidence type="ECO:0000313" key="1">
    <source>
        <dbReference type="EMBL" id="GGC49277.1"/>
    </source>
</evidence>
<accession>A0ABQ1MZI9</accession>
<sequence length="175" mass="20149">MHYFDSNESNLRHKLSPFIGEPLQSGIKGSTSYFIKQFEADTAINLLNDSKGIFQAYTKGLLLITFKSNRSLSIPIPYQQIKKLVLVKGQETIDPFFPSVMWMLLKLDVRIEIARYFRMHTSEYSIEPTVLEIQTDSYLIHLETNGYTFQSQEAFFSQLTEIEKLRIIKSAPIAG</sequence>
<keyword evidence="2" id="KW-1185">Reference proteome</keyword>
<gene>
    <name evidence="1" type="ORF">GCM10011506_38600</name>
</gene>
<reference evidence="2" key="1">
    <citation type="journal article" date="2019" name="Int. J. Syst. Evol. Microbiol.">
        <title>The Global Catalogue of Microorganisms (GCM) 10K type strain sequencing project: providing services to taxonomists for standard genome sequencing and annotation.</title>
        <authorList>
            <consortium name="The Broad Institute Genomics Platform"/>
            <consortium name="The Broad Institute Genome Sequencing Center for Infectious Disease"/>
            <person name="Wu L."/>
            <person name="Ma J."/>
        </authorList>
    </citation>
    <scope>NUCLEOTIDE SEQUENCE [LARGE SCALE GENOMIC DNA]</scope>
    <source>
        <strain evidence="2">CGMCC 1.10832</strain>
    </source>
</reference>
<proteinExistence type="predicted"/>
<protein>
    <submittedName>
        <fullName evidence="1">Uncharacterized protein</fullName>
    </submittedName>
</protein>
<evidence type="ECO:0000313" key="2">
    <source>
        <dbReference type="Proteomes" id="UP000636010"/>
    </source>
</evidence>
<dbReference type="Proteomes" id="UP000636010">
    <property type="component" value="Unassembled WGS sequence"/>
</dbReference>
<dbReference type="EMBL" id="BMEC01000014">
    <property type="protein sequence ID" value="GGC49277.1"/>
    <property type="molecule type" value="Genomic_DNA"/>
</dbReference>
<name>A0ABQ1MZI9_9BACT</name>
<organism evidence="1 2">
    <name type="scientific">Marivirga lumbricoides</name>
    <dbReference type="NCBI Taxonomy" id="1046115"/>
    <lineage>
        <taxon>Bacteria</taxon>
        <taxon>Pseudomonadati</taxon>
        <taxon>Bacteroidota</taxon>
        <taxon>Cytophagia</taxon>
        <taxon>Cytophagales</taxon>
        <taxon>Marivirgaceae</taxon>
        <taxon>Marivirga</taxon>
    </lineage>
</organism>
<comment type="caution">
    <text evidence="1">The sequence shown here is derived from an EMBL/GenBank/DDBJ whole genome shotgun (WGS) entry which is preliminary data.</text>
</comment>